<comment type="caution">
    <text evidence="2">The sequence shown here is derived from an EMBL/GenBank/DDBJ whole genome shotgun (WGS) entry which is preliminary data.</text>
</comment>
<dbReference type="Gene3D" id="3.90.176.10">
    <property type="entry name" value="Toxin ADP-ribosyltransferase, Chain A, domain 1"/>
    <property type="match status" value="1"/>
</dbReference>
<proteinExistence type="predicted"/>
<evidence type="ECO:0000313" key="2">
    <source>
        <dbReference type="EMBL" id="GAB41121.1"/>
    </source>
</evidence>
<evidence type="ECO:0000313" key="3">
    <source>
        <dbReference type="Proteomes" id="UP000005845"/>
    </source>
</evidence>
<reference evidence="2 3" key="1">
    <citation type="submission" date="2012-02" db="EMBL/GenBank/DDBJ databases">
        <title>Whole genome shotgun sequence of Gordonia sputi NBRC 100414.</title>
        <authorList>
            <person name="Yoshida I."/>
            <person name="Hosoyama A."/>
            <person name="Tsuchikane K."/>
            <person name="Katsumata H."/>
            <person name="Yamazaki S."/>
            <person name="Fujita N."/>
        </authorList>
    </citation>
    <scope>NUCLEOTIDE SEQUENCE [LARGE SCALE GENOMIC DNA]</scope>
    <source>
        <strain evidence="2 3">NBRC 100414</strain>
    </source>
</reference>
<accession>H5U5W3</accession>
<dbReference type="EMBL" id="BAFC01000117">
    <property type="protein sequence ID" value="GAB41121.1"/>
    <property type="molecule type" value="Genomic_DNA"/>
</dbReference>
<gene>
    <name evidence="2" type="ORF">GOSPT_119_00720</name>
</gene>
<dbReference type="AlphaFoldDB" id="H5U5W3"/>
<protein>
    <recommendedName>
        <fullName evidence="4">ADP ribosyltransferase domain-containing protein</fullName>
    </recommendedName>
</protein>
<dbReference type="Proteomes" id="UP000005845">
    <property type="component" value="Unassembled WGS sequence"/>
</dbReference>
<feature type="region of interest" description="Disordered" evidence="1">
    <location>
        <begin position="23"/>
        <end position="45"/>
    </location>
</feature>
<dbReference type="eggNOG" id="ENOG50346DH">
    <property type="taxonomic scope" value="Bacteria"/>
</dbReference>
<evidence type="ECO:0008006" key="4">
    <source>
        <dbReference type="Google" id="ProtNLM"/>
    </source>
</evidence>
<keyword evidence="3" id="KW-1185">Reference proteome</keyword>
<sequence length="232" mass="24990">MPSGHTNGYDSSDAVTFWWSSRPEGQTLTLPPGPQPIGGPGRQDGQAAARVLDAEYASDAAILDDESRHIISLWQRDDRTYQEFPRVARGESDDALMVERADILDVLIERHRLAQRVLVYRGVRSAPKVFGLDTSALSDLIGQTVPLSGYFATSVHRAVAANEFTRPPSSPGPALLELEVPAGTPALWIPPLGDGALAYQGELLLSSYVVLQILGVDEAGSLPTIRAVIVTH</sequence>
<evidence type="ECO:0000256" key="1">
    <source>
        <dbReference type="SAM" id="MobiDB-lite"/>
    </source>
</evidence>
<name>H5U5W3_9ACTN</name>
<organism evidence="2 3">
    <name type="scientific">Gordonia sputi NBRC 100414</name>
    <dbReference type="NCBI Taxonomy" id="1089453"/>
    <lineage>
        <taxon>Bacteria</taxon>
        <taxon>Bacillati</taxon>
        <taxon>Actinomycetota</taxon>
        <taxon>Actinomycetes</taxon>
        <taxon>Mycobacteriales</taxon>
        <taxon>Gordoniaceae</taxon>
        <taxon>Gordonia</taxon>
    </lineage>
</organism>
<dbReference type="PROSITE" id="PS51996">
    <property type="entry name" value="TR_MART"/>
    <property type="match status" value="1"/>
</dbReference>
<dbReference type="SUPFAM" id="SSF56399">
    <property type="entry name" value="ADP-ribosylation"/>
    <property type="match status" value="1"/>
</dbReference>